<dbReference type="EMBL" id="BMOK01000004">
    <property type="protein sequence ID" value="GGL49731.1"/>
    <property type="molecule type" value="Genomic_DNA"/>
</dbReference>
<proteinExistence type="predicted"/>
<reference evidence="1" key="2">
    <citation type="submission" date="2020-09" db="EMBL/GenBank/DDBJ databases">
        <authorList>
            <person name="Sun Q."/>
            <person name="Ohkuma M."/>
        </authorList>
    </citation>
    <scope>NUCLEOTIDE SEQUENCE</scope>
    <source>
        <strain evidence="1">JCM 15325</strain>
    </source>
</reference>
<sequence length="47" mass="5572">MRVHDLCVQWDNGQERRRRKTESGGHLNKKQNMMIPVLISVSKIRPE</sequence>
<keyword evidence="2" id="KW-1185">Reference proteome</keyword>
<dbReference type="AlphaFoldDB" id="A0A917W1F4"/>
<reference evidence="1" key="1">
    <citation type="journal article" date="2014" name="Int. J. Syst. Evol. Microbiol.">
        <title>Complete genome sequence of Corynebacterium casei LMG S-19264T (=DSM 44701T), isolated from a smear-ripened cheese.</title>
        <authorList>
            <consortium name="US DOE Joint Genome Institute (JGI-PGF)"/>
            <person name="Walter F."/>
            <person name="Albersmeier A."/>
            <person name="Kalinowski J."/>
            <person name="Ruckert C."/>
        </authorList>
    </citation>
    <scope>NUCLEOTIDE SEQUENCE</scope>
    <source>
        <strain evidence="1">JCM 15325</strain>
    </source>
</reference>
<name>A0A917W1F4_9BACL</name>
<evidence type="ECO:0000313" key="1">
    <source>
        <dbReference type="EMBL" id="GGL49731.1"/>
    </source>
</evidence>
<gene>
    <name evidence="1" type="ORF">GCM10007968_12340</name>
</gene>
<comment type="caution">
    <text evidence="1">The sequence shown here is derived from an EMBL/GenBank/DDBJ whole genome shotgun (WGS) entry which is preliminary data.</text>
</comment>
<evidence type="ECO:0000313" key="2">
    <source>
        <dbReference type="Proteomes" id="UP000654670"/>
    </source>
</evidence>
<dbReference type="Proteomes" id="UP000654670">
    <property type="component" value="Unassembled WGS sequence"/>
</dbReference>
<accession>A0A917W1F4</accession>
<organism evidence="1 2">
    <name type="scientific">Sporolactobacillus putidus</name>
    <dbReference type="NCBI Taxonomy" id="492735"/>
    <lineage>
        <taxon>Bacteria</taxon>
        <taxon>Bacillati</taxon>
        <taxon>Bacillota</taxon>
        <taxon>Bacilli</taxon>
        <taxon>Bacillales</taxon>
        <taxon>Sporolactobacillaceae</taxon>
        <taxon>Sporolactobacillus</taxon>
    </lineage>
</organism>
<protein>
    <submittedName>
        <fullName evidence="1">Uncharacterized protein</fullName>
    </submittedName>
</protein>